<sequence length="455" mass="46317">MPGTSGSSEHVLAGAGPDGRVAGTEATYAGCMGRRSPLLSVVAVAGLALTACSGEGDSASPPATSSAPAASTTPAGTDDGTATTAPSDDAVSETSSEPTEEPAAPEALDVEVVLEGLRLPWDVQLLPDGTALVTERGGRLLAADPTGTPAEAREVALDLPELFVGSEAGLMGLAVSPDFEQDRTIFLCHAAQPTGAAPDVRVTRWTLDEDLARATRDGVVVDGLPLTSGRHAGCRLLLLPDDTLLVGTGDAADGRNPQALDSLGGKVLALTTDGGPAEPDGSVEGADPRILTYGHRNVQGLAVQPGTDPPVVWSVEHGPSVDDEVNVLEPGGNYGWDPVPGYDESVPMTDLDAFPDAVEAVWSSGSPTRATSGAAFLRGGAWGAWEGALAVAELKGSGLTLLLVDGTEVVDELRPRELDGTYGRLRSLTVDEDGALWVTSSNGEGDVVLRVTPAG</sequence>
<feature type="region of interest" description="Disordered" evidence="1">
    <location>
        <begin position="54"/>
        <end position="107"/>
    </location>
</feature>
<dbReference type="PANTHER" id="PTHR19328:SF13">
    <property type="entry name" value="HIPL1 PROTEIN"/>
    <property type="match status" value="1"/>
</dbReference>
<evidence type="ECO:0000313" key="3">
    <source>
        <dbReference type="EMBL" id="TQM95419.1"/>
    </source>
</evidence>
<feature type="domain" description="Glucose/Sorbosone dehydrogenase" evidence="2">
    <location>
        <begin position="118"/>
        <end position="447"/>
    </location>
</feature>
<accession>A0A543KK08</accession>
<dbReference type="Gene3D" id="2.120.10.30">
    <property type="entry name" value="TolB, C-terminal domain"/>
    <property type="match status" value="1"/>
</dbReference>
<gene>
    <name evidence="3" type="ORF">FB476_0260</name>
</gene>
<name>A0A543KK08_9MICO</name>
<evidence type="ECO:0000259" key="2">
    <source>
        <dbReference type="Pfam" id="PF07995"/>
    </source>
</evidence>
<organism evidence="3 4">
    <name type="scientific">Ornithinimicrobium humiphilum</name>
    <dbReference type="NCBI Taxonomy" id="125288"/>
    <lineage>
        <taxon>Bacteria</taxon>
        <taxon>Bacillati</taxon>
        <taxon>Actinomycetota</taxon>
        <taxon>Actinomycetes</taxon>
        <taxon>Micrococcales</taxon>
        <taxon>Ornithinimicrobiaceae</taxon>
        <taxon>Ornithinimicrobium</taxon>
    </lineage>
</organism>
<evidence type="ECO:0000256" key="1">
    <source>
        <dbReference type="SAM" id="MobiDB-lite"/>
    </source>
</evidence>
<feature type="region of interest" description="Disordered" evidence="1">
    <location>
        <begin position="1"/>
        <end position="21"/>
    </location>
</feature>
<dbReference type="InterPro" id="IPR011041">
    <property type="entry name" value="Quinoprot_gluc/sorb_DH_b-prop"/>
</dbReference>
<dbReference type="EMBL" id="VFPU01000001">
    <property type="protein sequence ID" value="TQM95419.1"/>
    <property type="molecule type" value="Genomic_DNA"/>
</dbReference>
<comment type="caution">
    <text evidence="3">The sequence shown here is derived from an EMBL/GenBank/DDBJ whole genome shotgun (WGS) entry which is preliminary data.</text>
</comment>
<evidence type="ECO:0000313" key="4">
    <source>
        <dbReference type="Proteomes" id="UP000315133"/>
    </source>
</evidence>
<dbReference type="Pfam" id="PF07995">
    <property type="entry name" value="GSDH"/>
    <property type="match status" value="1"/>
</dbReference>
<dbReference type="PANTHER" id="PTHR19328">
    <property type="entry name" value="HEDGEHOG-INTERACTING PROTEIN"/>
    <property type="match status" value="1"/>
</dbReference>
<keyword evidence="4" id="KW-1185">Reference proteome</keyword>
<dbReference type="InterPro" id="IPR011042">
    <property type="entry name" value="6-blade_b-propeller_TolB-like"/>
</dbReference>
<reference evidence="3 4" key="1">
    <citation type="submission" date="2019-06" db="EMBL/GenBank/DDBJ databases">
        <title>Sequencing the genomes of 1000 actinobacteria strains.</title>
        <authorList>
            <person name="Klenk H.-P."/>
        </authorList>
    </citation>
    <scope>NUCLEOTIDE SEQUENCE [LARGE SCALE GENOMIC DNA]</scope>
    <source>
        <strain evidence="3 4">DSM 12362</strain>
    </source>
</reference>
<dbReference type="InterPro" id="IPR012938">
    <property type="entry name" value="Glc/Sorbosone_DH"/>
</dbReference>
<dbReference type="Proteomes" id="UP000315133">
    <property type="component" value="Unassembled WGS sequence"/>
</dbReference>
<dbReference type="AlphaFoldDB" id="A0A543KK08"/>
<protein>
    <submittedName>
        <fullName evidence="3">Glucose/arabinose dehydrogenase</fullName>
    </submittedName>
</protein>
<dbReference type="SUPFAM" id="SSF50952">
    <property type="entry name" value="Soluble quinoprotein glucose dehydrogenase"/>
    <property type="match status" value="1"/>
</dbReference>
<proteinExistence type="predicted"/>